<dbReference type="KEGG" id="hat:RC74_15930"/>
<dbReference type="AlphaFoldDB" id="A0A126V4D9"/>
<dbReference type="RefSeq" id="WP_039002252.1">
    <property type="nucleotide sequence ID" value="NZ_CP014327.1"/>
</dbReference>
<dbReference type="SUPFAM" id="SSF55961">
    <property type="entry name" value="Bet v1-like"/>
    <property type="match status" value="1"/>
</dbReference>
<protein>
    <recommendedName>
        <fullName evidence="3">Polyketide cyclase</fullName>
    </recommendedName>
</protein>
<dbReference type="Gene3D" id="3.30.530.20">
    <property type="match status" value="1"/>
</dbReference>
<dbReference type="EMBL" id="CP014327">
    <property type="protein sequence ID" value="AML52559.1"/>
    <property type="molecule type" value="Genomic_DNA"/>
</dbReference>
<accession>A0A126V4D9</accession>
<proteinExistence type="predicted"/>
<dbReference type="InterPro" id="IPR019587">
    <property type="entry name" value="Polyketide_cyclase/dehydratase"/>
</dbReference>
<evidence type="ECO:0000313" key="1">
    <source>
        <dbReference type="EMBL" id="AML52559.1"/>
    </source>
</evidence>
<organism evidence="1 2">
    <name type="scientific">Falsihalocynthiibacter arcticus</name>
    <dbReference type="NCBI Taxonomy" id="1579316"/>
    <lineage>
        <taxon>Bacteria</taxon>
        <taxon>Pseudomonadati</taxon>
        <taxon>Pseudomonadota</taxon>
        <taxon>Alphaproteobacteria</taxon>
        <taxon>Rhodobacterales</taxon>
        <taxon>Roseobacteraceae</taxon>
        <taxon>Falsihalocynthiibacter</taxon>
    </lineage>
</organism>
<dbReference type="CDD" id="cd07821">
    <property type="entry name" value="PYR_PYL_RCAR_like"/>
    <property type="match status" value="1"/>
</dbReference>
<dbReference type="OrthoDB" id="1364128at2"/>
<evidence type="ECO:0000313" key="2">
    <source>
        <dbReference type="Proteomes" id="UP000070371"/>
    </source>
</evidence>
<evidence type="ECO:0008006" key="3">
    <source>
        <dbReference type="Google" id="ProtNLM"/>
    </source>
</evidence>
<keyword evidence="2" id="KW-1185">Reference proteome</keyword>
<dbReference type="Proteomes" id="UP000070371">
    <property type="component" value="Chromosome"/>
</dbReference>
<gene>
    <name evidence="1" type="ORF">RC74_15930</name>
</gene>
<dbReference type="Pfam" id="PF10604">
    <property type="entry name" value="Polyketide_cyc2"/>
    <property type="match status" value="1"/>
</dbReference>
<sequence length="160" mass="17715">MAKIILKQTYNAPADRVWKSWDTFGDIQIYNPNLNSSSLINNSKETGLGAERRCDFSDGKNHVLERIIAYKAGESMEVDIYDGTVPLKRAVAGLIVRSLSPSRSELTFTMDFTPKFGLLGALMIPMMKAQFRGVLAKLLAANKDYVENGVEVVRPIAMVA</sequence>
<reference evidence="1 2" key="1">
    <citation type="submission" date="2016-02" db="EMBL/GenBank/DDBJ databases">
        <title>Complete genome sequence of Halocynthiibacter arcticus PAMC 20958t from arctic marine sediment.</title>
        <authorList>
            <person name="Lee Y.M."/>
            <person name="Baek K."/>
            <person name="Lee H.K."/>
            <person name="Shin S.C."/>
        </authorList>
    </citation>
    <scope>NUCLEOTIDE SEQUENCE [LARGE SCALE GENOMIC DNA]</scope>
    <source>
        <strain evidence="1">PAMC 20958</strain>
    </source>
</reference>
<name>A0A126V4D9_9RHOB</name>
<dbReference type="InterPro" id="IPR023393">
    <property type="entry name" value="START-like_dom_sf"/>
</dbReference>